<feature type="region of interest" description="Disordered" evidence="1">
    <location>
        <begin position="168"/>
        <end position="203"/>
    </location>
</feature>
<evidence type="ECO:0000313" key="2">
    <source>
        <dbReference type="EnsemblMetazoa" id="ACUA027421-PA"/>
    </source>
</evidence>
<proteinExistence type="predicted"/>
<accession>A0A182MVQ3</accession>
<protein>
    <submittedName>
        <fullName evidence="2">Uncharacterized protein</fullName>
    </submittedName>
</protein>
<dbReference type="VEuPathDB" id="VectorBase:ACUA027421"/>
<evidence type="ECO:0000256" key="1">
    <source>
        <dbReference type="SAM" id="MobiDB-lite"/>
    </source>
</evidence>
<evidence type="ECO:0000313" key="3">
    <source>
        <dbReference type="Proteomes" id="UP000075883"/>
    </source>
</evidence>
<keyword evidence="3" id="KW-1185">Reference proteome</keyword>
<sequence>MTDDGPGSTHAHSDTVKQVTVASSGDSGGAPAGEQSNALLSKLGSSLFGATGSPQKVVTNIRGFLSNRLTSVTIPDTDRFWAEHGYLYISSVQELPLVLFYFRTELIILIGSSVTATIRPETERYVTALTVSIDFSFYHVRERILQTSKHRRTFTAGVARSRSVPFLGSRSRHHGRDHPLAIGLNHPKTNPAPSSAGGSTKPTCNPNMGLILSKYFL</sequence>
<dbReference type="AlphaFoldDB" id="A0A182MVQ3"/>
<reference evidence="3" key="1">
    <citation type="submission" date="2013-09" db="EMBL/GenBank/DDBJ databases">
        <title>The Genome Sequence of Anopheles culicifacies species A.</title>
        <authorList>
            <consortium name="The Broad Institute Genomics Platform"/>
            <person name="Neafsey D.E."/>
            <person name="Besansky N."/>
            <person name="Howell P."/>
            <person name="Walton C."/>
            <person name="Young S.K."/>
            <person name="Zeng Q."/>
            <person name="Gargeya S."/>
            <person name="Fitzgerald M."/>
            <person name="Haas B."/>
            <person name="Abouelleil A."/>
            <person name="Allen A.W."/>
            <person name="Alvarado L."/>
            <person name="Arachchi H.M."/>
            <person name="Berlin A.M."/>
            <person name="Chapman S.B."/>
            <person name="Gainer-Dewar J."/>
            <person name="Goldberg J."/>
            <person name="Griggs A."/>
            <person name="Gujja S."/>
            <person name="Hansen M."/>
            <person name="Howarth C."/>
            <person name="Imamovic A."/>
            <person name="Ireland A."/>
            <person name="Larimer J."/>
            <person name="McCowan C."/>
            <person name="Murphy C."/>
            <person name="Pearson M."/>
            <person name="Poon T.W."/>
            <person name="Priest M."/>
            <person name="Roberts A."/>
            <person name="Saif S."/>
            <person name="Shea T."/>
            <person name="Sisk P."/>
            <person name="Sykes S."/>
            <person name="Wortman J."/>
            <person name="Nusbaum C."/>
            <person name="Birren B."/>
        </authorList>
    </citation>
    <scope>NUCLEOTIDE SEQUENCE [LARGE SCALE GENOMIC DNA]</scope>
    <source>
        <strain evidence="3">A-37</strain>
    </source>
</reference>
<feature type="compositionally biased region" description="Polar residues" evidence="1">
    <location>
        <begin position="187"/>
        <end position="203"/>
    </location>
</feature>
<name>A0A182MVQ3_9DIPT</name>
<dbReference type="EnsemblMetazoa" id="ACUA027421-RA">
    <property type="protein sequence ID" value="ACUA027421-PA"/>
    <property type="gene ID" value="ACUA027421"/>
</dbReference>
<organism evidence="2 3">
    <name type="scientific">Anopheles culicifacies</name>
    <dbReference type="NCBI Taxonomy" id="139723"/>
    <lineage>
        <taxon>Eukaryota</taxon>
        <taxon>Metazoa</taxon>
        <taxon>Ecdysozoa</taxon>
        <taxon>Arthropoda</taxon>
        <taxon>Hexapoda</taxon>
        <taxon>Insecta</taxon>
        <taxon>Pterygota</taxon>
        <taxon>Neoptera</taxon>
        <taxon>Endopterygota</taxon>
        <taxon>Diptera</taxon>
        <taxon>Nematocera</taxon>
        <taxon>Culicoidea</taxon>
        <taxon>Culicidae</taxon>
        <taxon>Anophelinae</taxon>
        <taxon>Anopheles</taxon>
        <taxon>culicifacies species complex</taxon>
    </lineage>
</organism>
<dbReference type="Proteomes" id="UP000075883">
    <property type="component" value="Unassembled WGS sequence"/>
</dbReference>
<dbReference type="EMBL" id="AXCM01000067">
    <property type="status" value="NOT_ANNOTATED_CDS"/>
    <property type="molecule type" value="Genomic_DNA"/>
</dbReference>
<reference evidence="2" key="2">
    <citation type="submission" date="2020-05" db="UniProtKB">
        <authorList>
            <consortium name="EnsemblMetazoa"/>
        </authorList>
    </citation>
    <scope>IDENTIFICATION</scope>
    <source>
        <strain evidence="2">A-37</strain>
    </source>
</reference>